<dbReference type="EMBL" id="CP017105">
    <property type="protein sequence ID" value="APO71643.1"/>
    <property type="molecule type" value="Genomic_DNA"/>
</dbReference>
<evidence type="ECO:0000259" key="4">
    <source>
        <dbReference type="PROSITE" id="PS01124"/>
    </source>
</evidence>
<reference evidence="5 6" key="1">
    <citation type="submission" date="2016-09" db="EMBL/GenBank/DDBJ databases">
        <title>The complete genome sequences of Rhizobium gallicum, symbiovars gallicum and phaseoli, symbionts associated to common bean (Phaseolus vulgaris).</title>
        <authorList>
            <person name="Bustos P."/>
            <person name="Santamaria R.I."/>
            <person name="Perez-Carrascal O.M."/>
            <person name="Juarez S."/>
            <person name="Lozano L."/>
            <person name="Martinez-Flores I."/>
            <person name="Martinez-Romero E."/>
            <person name="Cevallos M."/>
            <person name="Romero D."/>
            <person name="Davila G."/>
            <person name="Gonzalez V."/>
        </authorList>
    </citation>
    <scope>NUCLEOTIDE SEQUENCE [LARGE SCALE GENOMIC DNA]</scope>
    <source>
        <strain evidence="5 6">IE4872</strain>
        <plasmid evidence="6">prgalie4872d</plasmid>
    </source>
</reference>
<name>A0A1L5NUQ9_9HYPH</name>
<dbReference type="AlphaFoldDB" id="A0A1L5NUQ9"/>
<evidence type="ECO:0000313" key="5">
    <source>
        <dbReference type="EMBL" id="APO71643.1"/>
    </source>
</evidence>
<dbReference type="Pfam" id="PF12833">
    <property type="entry name" value="HTH_18"/>
    <property type="match status" value="1"/>
</dbReference>
<dbReference type="PANTHER" id="PTHR46796">
    <property type="entry name" value="HTH-TYPE TRANSCRIPTIONAL ACTIVATOR RHAS-RELATED"/>
    <property type="match status" value="1"/>
</dbReference>
<proteinExistence type="predicted"/>
<dbReference type="InterPro" id="IPR020449">
    <property type="entry name" value="Tscrpt_reg_AraC-type_HTH"/>
</dbReference>
<dbReference type="PANTHER" id="PTHR46796:SF14">
    <property type="entry name" value="TRANSCRIPTIONAL REGULATORY PROTEIN"/>
    <property type="match status" value="1"/>
</dbReference>
<evidence type="ECO:0000313" key="6">
    <source>
        <dbReference type="Proteomes" id="UP000184749"/>
    </source>
</evidence>
<dbReference type="InterPro" id="IPR009057">
    <property type="entry name" value="Homeodomain-like_sf"/>
</dbReference>
<keyword evidence="3" id="KW-0804">Transcription</keyword>
<dbReference type="PRINTS" id="PR00032">
    <property type="entry name" value="HTHARAC"/>
</dbReference>
<feature type="domain" description="HTH araC/xylS-type" evidence="4">
    <location>
        <begin position="193"/>
        <end position="291"/>
    </location>
</feature>
<dbReference type="GO" id="GO:0003700">
    <property type="term" value="F:DNA-binding transcription factor activity"/>
    <property type="evidence" value="ECO:0007669"/>
    <property type="project" value="InterPro"/>
</dbReference>
<dbReference type="SMART" id="SM00342">
    <property type="entry name" value="HTH_ARAC"/>
    <property type="match status" value="1"/>
</dbReference>
<dbReference type="OrthoDB" id="110167at2"/>
<dbReference type="Proteomes" id="UP000184749">
    <property type="component" value="Plasmid pRgalIE4872d"/>
</dbReference>
<dbReference type="Gene3D" id="1.10.10.60">
    <property type="entry name" value="Homeodomain-like"/>
    <property type="match status" value="2"/>
</dbReference>
<evidence type="ECO:0000256" key="1">
    <source>
        <dbReference type="ARBA" id="ARBA00023015"/>
    </source>
</evidence>
<keyword evidence="1" id="KW-0805">Transcription regulation</keyword>
<dbReference type="PROSITE" id="PS01124">
    <property type="entry name" value="HTH_ARAC_FAMILY_2"/>
    <property type="match status" value="1"/>
</dbReference>
<geneLocation type="plasmid" evidence="6">
    <name>prgalie4872d</name>
</geneLocation>
<dbReference type="GO" id="GO:0043565">
    <property type="term" value="F:sequence-specific DNA binding"/>
    <property type="evidence" value="ECO:0007669"/>
    <property type="project" value="InterPro"/>
</dbReference>
<sequence length="294" mass="33089">MTFQPRMQNKIEGFSVVGGMNRRNWNGIVADVWDVECAPYAGGYYVASDPRLFILLDLRGPGNSMIKLAPKSSGLVQDTVRRPISYVPAGMELWADLIDVQFVRHLDIHFDADIVGRRLMEDIDPKRLGDARLLFYDERVLTLANLIAAECINPEPLHDLYGDGLCLSLIIDVMKLTKAPARKRSKLASWQLRRVIEFIEQNCLRNIRLEELANLTGLSQSHFSHAFKASTGVAPHQWQTNARLNKAKQLLSKGEFTLPAIAAETGFSDQAHFTRVFRKNVGTTPAHWKKAHVA</sequence>
<keyword evidence="2" id="KW-0238">DNA-binding</keyword>
<evidence type="ECO:0000256" key="2">
    <source>
        <dbReference type="ARBA" id="ARBA00023125"/>
    </source>
</evidence>
<evidence type="ECO:0000256" key="3">
    <source>
        <dbReference type="ARBA" id="ARBA00023163"/>
    </source>
</evidence>
<protein>
    <submittedName>
        <fullName evidence="5">AraC family transcriptional regulator protein</fullName>
    </submittedName>
</protein>
<dbReference type="PROSITE" id="PS00041">
    <property type="entry name" value="HTH_ARAC_FAMILY_1"/>
    <property type="match status" value="1"/>
</dbReference>
<dbReference type="InterPro" id="IPR018062">
    <property type="entry name" value="HTH_AraC-typ_CS"/>
</dbReference>
<dbReference type="InterPro" id="IPR018060">
    <property type="entry name" value="HTH_AraC"/>
</dbReference>
<dbReference type="SUPFAM" id="SSF46689">
    <property type="entry name" value="Homeodomain-like"/>
    <property type="match status" value="2"/>
</dbReference>
<dbReference type="RefSeq" id="WP_074071921.1">
    <property type="nucleotide sequence ID" value="NZ_CP017105.1"/>
</dbReference>
<keyword evidence="5" id="KW-0614">Plasmid</keyword>
<gene>
    <name evidence="5" type="ORF">IE4872_PD01116</name>
</gene>
<organism evidence="5 6">
    <name type="scientific">Rhizobium gallicum</name>
    <dbReference type="NCBI Taxonomy" id="56730"/>
    <lineage>
        <taxon>Bacteria</taxon>
        <taxon>Pseudomonadati</taxon>
        <taxon>Pseudomonadota</taxon>
        <taxon>Alphaproteobacteria</taxon>
        <taxon>Hyphomicrobiales</taxon>
        <taxon>Rhizobiaceae</taxon>
        <taxon>Rhizobium/Agrobacterium group</taxon>
        <taxon>Rhizobium</taxon>
    </lineage>
</organism>
<dbReference type="InterPro" id="IPR050204">
    <property type="entry name" value="AraC_XylS_family_regulators"/>
</dbReference>
<accession>A0A1L5NUQ9</accession>